<dbReference type="Pfam" id="PF00582">
    <property type="entry name" value="Usp"/>
    <property type="match status" value="1"/>
</dbReference>
<dbReference type="Gene3D" id="3.40.50.620">
    <property type="entry name" value="HUPs"/>
    <property type="match status" value="1"/>
</dbReference>
<proteinExistence type="inferred from homology"/>
<accession>L9Z129</accession>
<dbReference type="Proteomes" id="UP000011592">
    <property type="component" value="Unassembled WGS sequence"/>
</dbReference>
<dbReference type="AlphaFoldDB" id="L9Z129"/>
<dbReference type="InterPro" id="IPR006015">
    <property type="entry name" value="Universal_stress_UspA"/>
</dbReference>
<sequence length="164" mass="17819">MLTGIGESDPGGVIEWVYTPGRAIRRMEVLVAYDGSKPAQKAVEHAFSTYPDAEIVLLRVVEAAGGSTEAGINMVQEMLREREETVSEELPDEIADIVGDPDIEFRSETAVGKPAREIVSFAEDHDIDHIIIGSHGRSGLSRVLLGSVAEKIVRRAPMPVTVIR</sequence>
<evidence type="ECO:0000256" key="1">
    <source>
        <dbReference type="ARBA" id="ARBA00008791"/>
    </source>
</evidence>
<evidence type="ECO:0000313" key="3">
    <source>
        <dbReference type="EMBL" id="ELY78878.1"/>
    </source>
</evidence>
<evidence type="ECO:0000259" key="2">
    <source>
        <dbReference type="Pfam" id="PF00582"/>
    </source>
</evidence>
<feature type="domain" description="UspA" evidence="2">
    <location>
        <begin position="28"/>
        <end position="164"/>
    </location>
</feature>
<reference evidence="3 4" key="1">
    <citation type="journal article" date="2014" name="PLoS Genet.">
        <title>Phylogenetically driven sequencing of extremely halophilic archaea reveals strategies for static and dynamic osmo-response.</title>
        <authorList>
            <person name="Becker E.A."/>
            <person name="Seitzer P.M."/>
            <person name="Tritt A."/>
            <person name="Larsen D."/>
            <person name="Krusor M."/>
            <person name="Yao A.I."/>
            <person name="Wu D."/>
            <person name="Madern D."/>
            <person name="Eisen J.A."/>
            <person name="Darling A.E."/>
            <person name="Facciotti M.T."/>
        </authorList>
    </citation>
    <scope>NUCLEOTIDE SEQUENCE [LARGE SCALE GENOMIC DNA]</scope>
    <source>
        <strain evidence="3 4">JCM 14663</strain>
    </source>
</reference>
<protein>
    <submittedName>
        <fullName evidence="3">UspA domain-containing protein</fullName>
    </submittedName>
</protein>
<comment type="caution">
    <text evidence="3">The sequence shown here is derived from an EMBL/GenBank/DDBJ whole genome shotgun (WGS) entry which is preliminary data.</text>
</comment>
<dbReference type="InterPro" id="IPR014729">
    <property type="entry name" value="Rossmann-like_a/b/a_fold"/>
</dbReference>
<comment type="similarity">
    <text evidence="1">Belongs to the universal stress protein A family.</text>
</comment>
<evidence type="ECO:0000313" key="4">
    <source>
        <dbReference type="Proteomes" id="UP000011592"/>
    </source>
</evidence>
<dbReference type="CDD" id="cd00293">
    <property type="entry name" value="USP-like"/>
    <property type="match status" value="1"/>
</dbReference>
<dbReference type="PATRIC" id="fig|1230459.4.peg.2515"/>
<dbReference type="PANTHER" id="PTHR46268">
    <property type="entry name" value="STRESS RESPONSE PROTEIN NHAX"/>
    <property type="match status" value="1"/>
</dbReference>
<gene>
    <name evidence="3" type="ORF">C486_12608</name>
</gene>
<dbReference type="EMBL" id="AOIJ01000053">
    <property type="protein sequence ID" value="ELY78878.1"/>
    <property type="molecule type" value="Genomic_DNA"/>
</dbReference>
<organism evidence="3 4">
    <name type="scientific">Natrinema gari JCM 14663</name>
    <dbReference type="NCBI Taxonomy" id="1230459"/>
    <lineage>
        <taxon>Archaea</taxon>
        <taxon>Methanobacteriati</taxon>
        <taxon>Methanobacteriota</taxon>
        <taxon>Stenosarchaea group</taxon>
        <taxon>Halobacteria</taxon>
        <taxon>Halobacteriales</taxon>
        <taxon>Natrialbaceae</taxon>
        <taxon>Natrinema</taxon>
    </lineage>
</organism>
<dbReference type="InterPro" id="IPR006016">
    <property type="entry name" value="UspA"/>
</dbReference>
<dbReference type="PANTHER" id="PTHR46268:SF24">
    <property type="entry name" value="UNIVERSAL STRESS PROTEIN"/>
    <property type="match status" value="1"/>
</dbReference>
<name>L9Z129_9EURY</name>
<dbReference type="SUPFAM" id="SSF52402">
    <property type="entry name" value="Adenine nucleotide alpha hydrolases-like"/>
    <property type="match status" value="1"/>
</dbReference>
<keyword evidence="4" id="KW-1185">Reference proteome</keyword>
<dbReference type="PRINTS" id="PR01438">
    <property type="entry name" value="UNVRSLSTRESS"/>
</dbReference>